<reference evidence="1" key="2">
    <citation type="submission" date="2020-09" db="EMBL/GenBank/DDBJ databases">
        <authorList>
            <person name="Sun Q."/>
            <person name="Zhou Y."/>
        </authorList>
    </citation>
    <scope>NUCLEOTIDE SEQUENCE</scope>
    <source>
        <strain evidence="1">CGMCC 1.12426</strain>
    </source>
</reference>
<protein>
    <submittedName>
        <fullName evidence="1">Uncharacterized protein</fullName>
    </submittedName>
</protein>
<accession>A0A916TM38</accession>
<proteinExistence type="predicted"/>
<dbReference type="Proteomes" id="UP000605148">
    <property type="component" value="Unassembled WGS sequence"/>
</dbReference>
<evidence type="ECO:0000313" key="2">
    <source>
        <dbReference type="Proteomes" id="UP000605148"/>
    </source>
</evidence>
<gene>
    <name evidence="1" type="ORF">GCM10011316_28270</name>
</gene>
<name>A0A916TM38_9HYPH</name>
<evidence type="ECO:0000313" key="1">
    <source>
        <dbReference type="EMBL" id="GGB54559.1"/>
    </source>
</evidence>
<reference evidence="1" key="1">
    <citation type="journal article" date="2014" name="Int. J. Syst. Evol. Microbiol.">
        <title>Complete genome sequence of Corynebacterium casei LMG S-19264T (=DSM 44701T), isolated from a smear-ripened cheese.</title>
        <authorList>
            <consortium name="US DOE Joint Genome Institute (JGI-PGF)"/>
            <person name="Walter F."/>
            <person name="Albersmeier A."/>
            <person name="Kalinowski J."/>
            <person name="Ruckert C."/>
        </authorList>
    </citation>
    <scope>NUCLEOTIDE SEQUENCE</scope>
    <source>
        <strain evidence="1">CGMCC 1.12426</strain>
    </source>
</reference>
<keyword evidence="2" id="KW-1185">Reference proteome</keyword>
<organism evidence="1 2">
    <name type="scientific">Roseibium aquae</name>
    <dbReference type="NCBI Taxonomy" id="1323746"/>
    <lineage>
        <taxon>Bacteria</taxon>
        <taxon>Pseudomonadati</taxon>
        <taxon>Pseudomonadota</taxon>
        <taxon>Alphaproteobacteria</taxon>
        <taxon>Hyphomicrobiales</taxon>
        <taxon>Stappiaceae</taxon>
        <taxon>Roseibium</taxon>
    </lineage>
</organism>
<dbReference type="AlphaFoldDB" id="A0A916TM38"/>
<comment type="caution">
    <text evidence="1">The sequence shown here is derived from an EMBL/GenBank/DDBJ whole genome shotgun (WGS) entry which is preliminary data.</text>
</comment>
<dbReference type="EMBL" id="BMFA01000008">
    <property type="protein sequence ID" value="GGB54559.1"/>
    <property type="molecule type" value="Genomic_DNA"/>
</dbReference>
<sequence length="89" mass="9923">MHWNRNGEQLVEALLIDAGEHDIEVGGAGGQLFNHPGLVGVTRIRHHKGVLAPGFFKGKLDDPDFVSEDRVFTTLYTDAKFQCCRWESA</sequence>